<name>A0AAJ5X1M1_9CAUL</name>
<comment type="cofactor">
    <cofactor evidence="1">
        <name>Zn(2+)</name>
        <dbReference type="ChEBI" id="CHEBI:29105"/>
    </cofactor>
</comment>
<dbReference type="InterPro" id="IPR032466">
    <property type="entry name" value="Metal_Hydrolase"/>
</dbReference>
<dbReference type="PANTHER" id="PTHR11271">
    <property type="entry name" value="GUANINE DEAMINASE"/>
    <property type="match status" value="1"/>
</dbReference>
<gene>
    <name evidence="7" type="ORF">P0Y50_13280</name>
</gene>
<dbReference type="NCBIfam" id="NF006683">
    <property type="entry name" value="PRK09229.1-4"/>
    <property type="match status" value="1"/>
</dbReference>
<evidence type="ECO:0000256" key="3">
    <source>
        <dbReference type="ARBA" id="ARBA00022801"/>
    </source>
</evidence>
<keyword evidence="2" id="KW-0479">Metal-binding</keyword>
<protein>
    <submittedName>
        <fullName evidence="7">Formimidoylglutamate deiminase</fullName>
        <ecNumber evidence="7">3.5.3.13</ecNumber>
    </submittedName>
</protein>
<dbReference type="EC" id="3.5.3.13" evidence="7"/>
<keyword evidence="3 7" id="KW-0378">Hydrolase</keyword>
<proteinExistence type="predicted"/>
<evidence type="ECO:0000256" key="4">
    <source>
        <dbReference type="ARBA" id="ARBA00022833"/>
    </source>
</evidence>
<dbReference type="InterPro" id="IPR055156">
    <property type="entry name" value="HutF-like_N"/>
</dbReference>
<dbReference type="NCBIfam" id="TIGR02022">
    <property type="entry name" value="hutF"/>
    <property type="match status" value="1"/>
</dbReference>
<evidence type="ECO:0000259" key="5">
    <source>
        <dbReference type="Pfam" id="PF01979"/>
    </source>
</evidence>
<accession>A0AAJ5X1M1</accession>
<feature type="domain" description="Amidohydrolase-related" evidence="5">
    <location>
        <begin position="48"/>
        <end position="427"/>
    </location>
</feature>
<sequence length="456" mass="48639">MDRSLWFQAALLPDGWAKGVRIGLANGRIATLETGVERAPGEADHGVALPGMTNLHSHAFQRAMAGLTEARGPSDDDFWTWRALMYRFLDRGGPEEIEAITALAFMEMLEGGFTRVCEFHYLHNDASGAPYADIAEIAGRIVAATRTTGIGLTLLPVFYAHAGFGGQPPAHGQRRFVTDLDGFADLTERCRGLAAGLDGAVVGVAPHSLRAVAPDELAAMPALAGDEPIHIHVAEQTKEVQDCLDWSGARPVEWLLAHAPVDPRWCLIHSTHVTAAEWRGIADRGAVVGLCPITEANLGDGVFPAVDFTQAGGRFGIGTDSNVQIGVAEELRMLEYSQRLARRGRAVMADPQRSTGRALYDRALAGGAQAGGVEAGLVMGGWADMVSLDVDGIAFAGRSGDAVLDSWIFGAPRSGAIRSVWRAGREVVTNGRHIARDSIQARYRQALLRVLGEAAA</sequence>
<dbReference type="GO" id="GO:0046872">
    <property type="term" value="F:metal ion binding"/>
    <property type="evidence" value="ECO:0007669"/>
    <property type="project" value="UniProtKB-KW"/>
</dbReference>
<evidence type="ECO:0000259" key="6">
    <source>
        <dbReference type="Pfam" id="PF22429"/>
    </source>
</evidence>
<dbReference type="InterPro" id="IPR051607">
    <property type="entry name" value="Metallo-dep_hydrolases"/>
</dbReference>
<dbReference type="InterPro" id="IPR010252">
    <property type="entry name" value="HutF"/>
</dbReference>
<dbReference type="GO" id="GO:0005829">
    <property type="term" value="C:cytosol"/>
    <property type="evidence" value="ECO:0007669"/>
    <property type="project" value="TreeGrafter"/>
</dbReference>
<evidence type="ECO:0000313" key="8">
    <source>
        <dbReference type="Proteomes" id="UP001213664"/>
    </source>
</evidence>
<dbReference type="InterPro" id="IPR006680">
    <property type="entry name" value="Amidohydro-rel"/>
</dbReference>
<dbReference type="SUPFAM" id="SSF51556">
    <property type="entry name" value="Metallo-dependent hydrolases"/>
    <property type="match status" value="1"/>
</dbReference>
<keyword evidence="4" id="KW-0862">Zinc</keyword>
<dbReference type="GO" id="GO:0019239">
    <property type="term" value="F:deaminase activity"/>
    <property type="evidence" value="ECO:0007669"/>
    <property type="project" value="TreeGrafter"/>
</dbReference>
<dbReference type="NCBIfam" id="NF006684">
    <property type="entry name" value="PRK09229.1-5"/>
    <property type="match status" value="1"/>
</dbReference>
<evidence type="ECO:0000313" key="7">
    <source>
        <dbReference type="EMBL" id="WEK39497.1"/>
    </source>
</evidence>
<dbReference type="Pfam" id="PF22429">
    <property type="entry name" value="HutF_N"/>
    <property type="match status" value="1"/>
</dbReference>
<dbReference type="PANTHER" id="PTHR11271:SF48">
    <property type="entry name" value="AMIDOHYDROLASE-RELATED DOMAIN-CONTAINING PROTEIN"/>
    <property type="match status" value="1"/>
</dbReference>
<evidence type="ECO:0000256" key="1">
    <source>
        <dbReference type="ARBA" id="ARBA00001947"/>
    </source>
</evidence>
<dbReference type="EMBL" id="CP119326">
    <property type="protein sequence ID" value="WEK39497.1"/>
    <property type="molecule type" value="Genomic_DNA"/>
</dbReference>
<dbReference type="GO" id="GO:0050416">
    <property type="term" value="F:formimidoylglutamate deiminase activity"/>
    <property type="evidence" value="ECO:0007669"/>
    <property type="project" value="UniProtKB-EC"/>
</dbReference>
<dbReference type="Gene3D" id="2.30.40.10">
    <property type="entry name" value="Urease, subunit C, domain 1"/>
    <property type="match status" value="1"/>
</dbReference>
<organism evidence="7 8">
    <name type="scientific">Candidatus Brevundimonas colombiensis</name>
    <dbReference type="NCBI Taxonomy" id="3121376"/>
    <lineage>
        <taxon>Bacteria</taxon>
        <taxon>Pseudomonadati</taxon>
        <taxon>Pseudomonadota</taxon>
        <taxon>Alphaproteobacteria</taxon>
        <taxon>Caulobacterales</taxon>
        <taxon>Caulobacteraceae</taxon>
        <taxon>Brevundimonas</taxon>
    </lineage>
</organism>
<dbReference type="Gene3D" id="3.20.20.140">
    <property type="entry name" value="Metal-dependent hydrolases"/>
    <property type="match status" value="1"/>
</dbReference>
<reference evidence="7" key="1">
    <citation type="submission" date="2023-03" db="EMBL/GenBank/DDBJ databases">
        <title>Andean soil-derived lignocellulolytic bacterial consortium as a source of novel taxa and putative plastic-active enzymes.</title>
        <authorList>
            <person name="Diaz-Garcia L."/>
            <person name="Chuvochina M."/>
            <person name="Feuerriegel G."/>
            <person name="Bunk B."/>
            <person name="Sproer C."/>
            <person name="Streit W.R."/>
            <person name="Rodriguez L.M."/>
            <person name="Overmann J."/>
            <person name="Jimenez D.J."/>
        </authorList>
    </citation>
    <scope>NUCLEOTIDE SEQUENCE</scope>
    <source>
        <strain evidence="7">MAG 833</strain>
    </source>
</reference>
<evidence type="ECO:0000256" key="2">
    <source>
        <dbReference type="ARBA" id="ARBA00022723"/>
    </source>
</evidence>
<feature type="domain" description="Formimidoylglutamate deiminase N-terminal" evidence="6">
    <location>
        <begin position="8"/>
        <end position="45"/>
    </location>
</feature>
<dbReference type="Pfam" id="PF01979">
    <property type="entry name" value="Amidohydro_1"/>
    <property type="match status" value="1"/>
</dbReference>
<dbReference type="NCBIfam" id="NF006681">
    <property type="entry name" value="PRK09229.1-2"/>
    <property type="match status" value="1"/>
</dbReference>
<dbReference type="AlphaFoldDB" id="A0AAJ5X1M1"/>
<dbReference type="InterPro" id="IPR011059">
    <property type="entry name" value="Metal-dep_hydrolase_composite"/>
</dbReference>
<dbReference type="Proteomes" id="UP001213664">
    <property type="component" value="Chromosome"/>
</dbReference>